<dbReference type="SMART" id="SM00020">
    <property type="entry name" value="Tryp_SPc"/>
    <property type="match status" value="1"/>
</dbReference>
<dbReference type="InterPro" id="IPR001314">
    <property type="entry name" value="Peptidase_S1A"/>
</dbReference>
<feature type="domain" description="Peptidase S1" evidence="10">
    <location>
        <begin position="50"/>
        <end position="293"/>
    </location>
</feature>
<reference evidence="11 12" key="1">
    <citation type="journal article" date="2010" name="PLoS Biol.">
        <title>Multi-platform next-generation sequencing of the domestic turkey (Meleagris gallopavo): genome assembly and analysis.</title>
        <authorList>
            <person name="Dalloul R.A."/>
            <person name="Long J.A."/>
            <person name="Zimin A.V."/>
            <person name="Aslam L."/>
            <person name="Beal K."/>
            <person name="Blomberg L.A."/>
            <person name="Bouffard P."/>
            <person name="Burt D.W."/>
            <person name="Crasta O."/>
            <person name="Crooijmans R.P."/>
            <person name="Cooper K."/>
            <person name="Coulombe R.A."/>
            <person name="De S."/>
            <person name="Delany M.E."/>
            <person name="Dodgson J.B."/>
            <person name="Dong J.J."/>
            <person name="Evans C."/>
            <person name="Frederickson K.M."/>
            <person name="Flicek P."/>
            <person name="Florea L."/>
            <person name="Folkerts O."/>
            <person name="Groenen M.A."/>
            <person name="Harkins T.T."/>
            <person name="Herrero J."/>
            <person name="Hoffmann S."/>
            <person name="Megens H.J."/>
            <person name="Jiang A."/>
            <person name="de Jong P."/>
            <person name="Kaiser P."/>
            <person name="Kim H."/>
            <person name="Kim K.W."/>
            <person name="Kim S."/>
            <person name="Langenberger D."/>
            <person name="Lee M.K."/>
            <person name="Lee T."/>
            <person name="Mane S."/>
            <person name="Marcais G."/>
            <person name="Marz M."/>
            <person name="McElroy A.P."/>
            <person name="Modise T."/>
            <person name="Nefedov M."/>
            <person name="Notredame C."/>
            <person name="Paton I.R."/>
            <person name="Payne W.S."/>
            <person name="Pertea G."/>
            <person name="Prickett D."/>
            <person name="Puiu D."/>
            <person name="Qioa D."/>
            <person name="Raineri E."/>
            <person name="Ruffier M."/>
            <person name="Salzberg S.L."/>
            <person name="Schatz M.C."/>
            <person name="Scheuring C."/>
            <person name="Schmidt C.J."/>
            <person name="Schroeder S."/>
            <person name="Searle S.M."/>
            <person name="Smith E.J."/>
            <person name="Smith J."/>
            <person name="Sonstegard T.S."/>
            <person name="Stadler P.F."/>
            <person name="Tafer H."/>
            <person name="Tu Z.J."/>
            <person name="Van Tassell C.P."/>
            <person name="Vilella A.J."/>
            <person name="Williams K.P."/>
            <person name="Yorke J.A."/>
            <person name="Zhang L."/>
            <person name="Zhang H.B."/>
            <person name="Zhang X."/>
            <person name="Zhang Y."/>
            <person name="Reed K.M."/>
        </authorList>
    </citation>
    <scope>NUCLEOTIDE SEQUENCE [LARGE SCALE GENOMIC DNA]</scope>
</reference>
<organism evidence="11 12">
    <name type="scientific">Meleagris gallopavo</name>
    <name type="common">Wild turkey</name>
    <dbReference type="NCBI Taxonomy" id="9103"/>
    <lineage>
        <taxon>Eukaryota</taxon>
        <taxon>Metazoa</taxon>
        <taxon>Chordata</taxon>
        <taxon>Craniata</taxon>
        <taxon>Vertebrata</taxon>
        <taxon>Euteleostomi</taxon>
        <taxon>Archelosauria</taxon>
        <taxon>Archosauria</taxon>
        <taxon>Dinosauria</taxon>
        <taxon>Saurischia</taxon>
        <taxon>Theropoda</taxon>
        <taxon>Coelurosauria</taxon>
        <taxon>Aves</taxon>
        <taxon>Neognathae</taxon>
        <taxon>Galloanserae</taxon>
        <taxon>Galliformes</taxon>
        <taxon>Phasianidae</taxon>
        <taxon>Meleagridinae</taxon>
        <taxon>Meleagris</taxon>
    </lineage>
</organism>
<dbReference type="Bgee" id="ENSMGAG00000010314">
    <property type="expression patterns" value="Expressed in pancreas and 1 other cell type or tissue"/>
</dbReference>
<dbReference type="InterPro" id="IPR043504">
    <property type="entry name" value="Peptidase_S1_PA_chymotrypsin"/>
</dbReference>
<keyword evidence="5 8" id="KW-0378">Hydrolase</keyword>
<dbReference type="PANTHER" id="PTHR24252">
    <property type="entry name" value="ACROSIN-RELATED"/>
    <property type="match status" value="1"/>
</dbReference>
<dbReference type="InterPro" id="IPR033116">
    <property type="entry name" value="TRYPSIN_SER"/>
</dbReference>
<evidence type="ECO:0000256" key="4">
    <source>
        <dbReference type="ARBA" id="ARBA00022670"/>
    </source>
</evidence>
<dbReference type="PROSITE" id="PS00134">
    <property type="entry name" value="TRYPSIN_HIS"/>
    <property type="match status" value="1"/>
</dbReference>
<feature type="signal peptide" evidence="9">
    <location>
        <begin position="1"/>
        <end position="28"/>
    </location>
</feature>
<evidence type="ECO:0000256" key="8">
    <source>
        <dbReference type="RuleBase" id="RU363034"/>
    </source>
</evidence>
<dbReference type="InterPro" id="IPR001254">
    <property type="entry name" value="Trypsin_dom"/>
</dbReference>
<dbReference type="GO" id="GO:0007340">
    <property type="term" value="P:acrosome reaction"/>
    <property type="evidence" value="ECO:0007669"/>
    <property type="project" value="TreeGrafter"/>
</dbReference>
<evidence type="ECO:0000313" key="12">
    <source>
        <dbReference type="Proteomes" id="UP000001645"/>
    </source>
</evidence>
<dbReference type="PROSITE" id="PS00135">
    <property type="entry name" value="TRYPSIN_SER"/>
    <property type="match status" value="1"/>
</dbReference>
<evidence type="ECO:0000256" key="9">
    <source>
        <dbReference type="SAM" id="SignalP"/>
    </source>
</evidence>
<dbReference type="GO" id="GO:0006508">
    <property type="term" value="P:proteolysis"/>
    <property type="evidence" value="ECO:0007669"/>
    <property type="project" value="UniProtKB-KW"/>
</dbReference>
<dbReference type="PROSITE" id="PS51257">
    <property type="entry name" value="PROKAR_LIPOPROTEIN"/>
    <property type="match status" value="1"/>
</dbReference>
<keyword evidence="12" id="KW-1185">Reference proteome</keyword>
<dbReference type="InterPro" id="IPR009003">
    <property type="entry name" value="Peptidase_S1_PA"/>
</dbReference>
<dbReference type="SUPFAM" id="SSF50494">
    <property type="entry name" value="Trypsin-like serine proteases"/>
    <property type="match status" value="1"/>
</dbReference>
<proteinExistence type="predicted"/>
<gene>
    <name evidence="11" type="primary">ACR</name>
</gene>
<protein>
    <recommendedName>
        <fullName evidence="3">Acrosin</fullName>
        <ecNumber evidence="2">3.4.21.10</ecNumber>
    </recommendedName>
</protein>
<comment type="catalytic activity">
    <reaction evidence="1">
        <text>Preferential cleavage: Arg-|-Xaa, Lys-|-Xaa.</text>
        <dbReference type="EC" id="3.4.21.10"/>
    </reaction>
</comment>
<evidence type="ECO:0000313" key="11">
    <source>
        <dbReference type="Ensembl" id="ENSMGAP00000010702.3"/>
    </source>
</evidence>
<dbReference type="Ensembl" id="ENSMGAT00000011564.3">
    <property type="protein sequence ID" value="ENSMGAP00000010702.3"/>
    <property type="gene ID" value="ENSMGAG00000010314.3"/>
</dbReference>
<evidence type="ECO:0000259" key="10">
    <source>
        <dbReference type="PROSITE" id="PS50240"/>
    </source>
</evidence>
<feature type="chain" id="PRO_5032463150" description="Acrosin" evidence="9">
    <location>
        <begin position="29"/>
        <end position="355"/>
    </location>
</feature>
<dbReference type="EC" id="3.4.21.10" evidence="2"/>
<dbReference type="CDD" id="cd00190">
    <property type="entry name" value="Tryp_SPc"/>
    <property type="match status" value="1"/>
</dbReference>
<evidence type="ECO:0000256" key="1">
    <source>
        <dbReference type="ARBA" id="ARBA00001656"/>
    </source>
</evidence>
<reference evidence="11" key="2">
    <citation type="submission" date="2025-08" db="UniProtKB">
        <authorList>
            <consortium name="Ensembl"/>
        </authorList>
    </citation>
    <scope>IDENTIFICATION</scope>
</reference>
<evidence type="ECO:0000256" key="5">
    <source>
        <dbReference type="ARBA" id="ARBA00022801"/>
    </source>
</evidence>
<sequence length="355" mass="38823">MGCRAPPGAMALLLPLAVLLAACRPGHGFSGGCDTCGLRPVAYHYGGMRVVGGTEALHGSWPWIVSIQNPRFAGTGHMCGGSLITPQWVLSAAHCFGRPNYILQSRVVIGANDLTQLGQEVEVRSIRRAILHEYFNNKTMINDIALLELDRPVHCSYYIQLACVPDPSLRVSELTDCYVSGWGHMGMRSAAPTQTAEVLQEAKVHLLDLNLCNSSHWYDGVLHSHNLCAGYPQGGIDTCQGDSGGPLMCRDSSADYFWLVGVTSWGRGCGRAFRPGIYTSTQHFYNWILLQMRAAAHPTSRTWSHYMSTSSYHHGPNAVPTQPSVSDSCPFPAQKLREFFTGVQNLLQSLWGSKA</sequence>
<name>G1ND19_MELGA</name>
<dbReference type="HOGENOM" id="CLU_004497_3_0_1"/>
<dbReference type="AlphaFoldDB" id="G1ND19"/>
<accession>G1ND19</accession>
<dbReference type="OrthoDB" id="9115649at2759"/>
<dbReference type="PRINTS" id="PR00722">
    <property type="entry name" value="CHYMOTRYPSIN"/>
</dbReference>
<keyword evidence="6 8" id="KW-0720">Serine protease</keyword>
<dbReference type="FunFam" id="2.40.10.10:FF:000003">
    <property type="entry name" value="Transmembrane serine protease 3"/>
    <property type="match status" value="1"/>
</dbReference>
<evidence type="ECO:0000256" key="3">
    <source>
        <dbReference type="ARBA" id="ARBA00017161"/>
    </source>
</evidence>
<evidence type="ECO:0000256" key="6">
    <source>
        <dbReference type="ARBA" id="ARBA00022825"/>
    </source>
</evidence>
<dbReference type="InParanoid" id="G1ND19"/>
<keyword evidence="7" id="KW-1015">Disulfide bond</keyword>
<dbReference type="Gene3D" id="2.40.10.10">
    <property type="entry name" value="Trypsin-like serine proteases"/>
    <property type="match status" value="2"/>
</dbReference>
<evidence type="ECO:0000256" key="2">
    <source>
        <dbReference type="ARBA" id="ARBA00012050"/>
    </source>
</evidence>
<keyword evidence="9" id="KW-0732">Signal</keyword>
<dbReference type="PROSITE" id="PS50240">
    <property type="entry name" value="TRYPSIN_DOM"/>
    <property type="match status" value="1"/>
</dbReference>
<keyword evidence="4 8" id="KW-0645">Protease</keyword>
<dbReference type="InterPro" id="IPR018114">
    <property type="entry name" value="TRYPSIN_HIS"/>
</dbReference>
<evidence type="ECO:0000256" key="7">
    <source>
        <dbReference type="ARBA" id="ARBA00023157"/>
    </source>
</evidence>
<reference evidence="11" key="3">
    <citation type="submission" date="2025-09" db="UniProtKB">
        <authorList>
            <consortium name="Ensembl"/>
        </authorList>
    </citation>
    <scope>IDENTIFICATION</scope>
</reference>
<dbReference type="Proteomes" id="UP000001645">
    <property type="component" value="Chromosome 1"/>
</dbReference>
<dbReference type="GeneTree" id="ENSGT00940000162777"/>
<dbReference type="Pfam" id="PF00089">
    <property type="entry name" value="Trypsin"/>
    <property type="match status" value="1"/>
</dbReference>
<dbReference type="GO" id="GO:0004252">
    <property type="term" value="F:serine-type endopeptidase activity"/>
    <property type="evidence" value="ECO:0007669"/>
    <property type="project" value="InterPro"/>
</dbReference>
<dbReference type="PANTHER" id="PTHR24252:SF8">
    <property type="entry name" value="ACROSIN"/>
    <property type="match status" value="1"/>
</dbReference>